<protein>
    <submittedName>
        <fullName evidence="1">Uncharacterized protein</fullName>
    </submittedName>
</protein>
<dbReference type="EMBL" id="CP076135">
    <property type="protein sequence ID" value="QWG18327.1"/>
    <property type="molecule type" value="Genomic_DNA"/>
</dbReference>
<dbReference type="AlphaFoldDB" id="A0A975RRW3"/>
<accession>A0A975RRW3</accession>
<dbReference type="Proteomes" id="UP000680805">
    <property type="component" value="Chromosome"/>
</dbReference>
<evidence type="ECO:0000313" key="2">
    <source>
        <dbReference type="Proteomes" id="UP000680805"/>
    </source>
</evidence>
<organism evidence="1 2">
    <name type="scientific">Bradyrhizobium sediminis</name>
    <dbReference type="NCBI Taxonomy" id="2840469"/>
    <lineage>
        <taxon>Bacteria</taxon>
        <taxon>Pseudomonadati</taxon>
        <taxon>Pseudomonadota</taxon>
        <taxon>Alphaproteobacteria</taxon>
        <taxon>Hyphomicrobiales</taxon>
        <taxon>Nitrobacteraceae</taxon>
        <taxon>Bradyrhizobium</taxon>
    </lineage>
</organism>
<name>A0A975RRW3_9BRAD</name>
<dbReference type="KEGG" id="bsei:KMZ68_25935"/>
<sequence>MAAGAIPPPLFFERRRREGILAFENGILGNTGKHPASIMQLKVWQALARCDRSPPKDI</sequence>
<evidence type="ECO:0000313" key="1">
    <source>
        <dbReference type="EMBL" id="QWG18327.1"/>
    </source>
</evidence>
<dbReference type="RefSeq" id="WP_215613916.1">
    <property type="nucleotide sequence ID" value="NZ_CP076135.1"/>
</dbReference>
<reference evidence="1" key="1">
    <citation type="submission" date="2021-06" db="EMBL/GenBank/DDBJ databases">
        <title>Bradyrhizobium sp. S2-11-2 Genome sequencing.</title>
        <authorList>
            <person name="Jin L."/>
        </authorList>
    </citation>
    <scope>NUCLEOTIDE SEQUENCE</scope>
    <source>
        <strain evidence="1">S2-11-2</strain>
    </source>
</reference>
<proteinExistence type="predicted"/>
<gene>
    <name evidence="1" type="ORF">KMZ68_25935</name>
</gene>